<proteinExistence type="predicted"/>
<sequence length="173" mass="19291">FQNPGFPKFLSKIVFELKYATKIAIILDAQEAQSLPERQTKFAQFSSLYFTSKKCKVMFWGSRSGTSRKNSGSCRRPHGSCITFNVSMTDDVNARISKARFEFAKGVSLNLKGRRWLSPPPNSDSPLVVGPVGQSPESALCLGGLLQYVHMCLNQNWGSSGRRSPRFSVNLMF</sequence>
<evidence type="ECO:0000313" key="1">
    <source>
        <dbReference type="EMBL" id="KAG5453578.1"/>
    </source>
</evidence>
<accession>A0A419PQT1</accession>
<name>A0A419PQT1_CLOSI</name>
<dbReference type="Proteomes" id="UP000286415">
    <property type="component" value="Unassembled WGS sequence"/>
</dbReference>
<dbReference type="AlphaFoldDB" id="A0A419PQT1"/>
<keyword evidence="2" id="KW-1185">Reference proteome</keyword>
<reference evidence="1 2" key="1">
    <citation type="journal article" date="2018" name="Biotechnol. Adv.">
        <title>Improved genomic resources and new bioinformatic workflow for the carcinogenic parasite Clonorchis sinensis: Biotechnological implications.</title>
        <authorList>
            <person name="Wang D."/>
            <person name="Korhonen P.K."/>
            <person name="Gasser R.B."/>
            <person name="Young N.D."/>
        </authorList>
    </citation>
    <scope>NUCLEOTIDE SEQUENCE [LARGE SCALE GENOMIC DNA]</scope>
    <source>
        <strain evidence="1">Cs-k2</strain>
    </source>
</reference>
<protein>
    <submittedName>
        <fullName evidence="1">Uncharacterized protein</fullName>
    </submittedName>
</protein>
<feature type="non-terminal residue" evidence="1">
    <location>
        <position position="1"/>
    </location>
</feature>
<organism evidence="1 2">
    <name type="scientific">Clonorchis sinensis</name>
    <name type="common">Chinese liver fluke</name>
    <dbReference type="NCBI Taxonomy" id="79923"/>
    <lineage>
        <taxon>Eukaryota</taxon>
        <taxon>Metazoa</taxon>
        <taxon>Spiralia</taxon>
        <taxon>Lophotrochozoa</taxon>
        <taxon>Platyhelminthes</taxon>
        <taxon>Trematoda</taxon>
        <taxon>Digenea</taxon>
        <taxon>Opisthorchiida</taxon>
        <taxon>Opisthorchiata</taxon>
        <taxon>Opisthorchiidae</taxon>
        <taxon>Clonorchis</taxon>
    </lineage>
</organism>
<evidence type="ECO:0000313" key="2">
    <source>
        <dbReference type="Proteomes" id="UP000286415"/>
    </source>
</evidence>
<gene>
    <name evidence="1" type="ORF">CSKR_109531</name>
</gene>
<reference evidence="1 2" key="2">
    <citation type="journal article" date="2021" name="Genomics">
        <title>High-quality reference genome for Clonorchis sinensis.</title>
        <authorList>
            <person name="Young N.D."/>
            <person name="Stroehlein A.J."/>
            <person name="Kinkar L."/>
            <person name="Wang T."/>
            <person name="Sohn W.M."/>
            <person name="Chang B.C.H."/>
            <person name="Kaur P."/>
            <person name="Weisz D."/>
            <person name="Dudchenko O."/>
            <person name="Aiden E.L."/>
            <person name="Korhonen P.K."/>
            <person name="Gasser R.B."/>
        </authorList>
    </citation>
    <scope>NUCLEOTIDE SEQUENCE [LARGE SCALE GENOMIC DNA]</scope>
    <source>
        <strain evidence="1">Cs-k2</strain>
    </source>
</reference>
<dbReference type="EMBL" id="NIRI02000010">
    <property type="protein sequence ID" value="KAG5453578.1"/>
    <property type="molecule type" value="Genomic_DNA"/>
</dbReference>
<dbReference type="InParanoid" id="A0A419PQT1"/>
<comment type="caution">
    <text evidence="1">The sequence shown here is derived from an EMBL/GenBank/DDBJ whole genome shotgun (WGS) entry which is preliminary data.</text>
</comment>